<dbReference type="SUPFAM" id="SSF82714">
    <property type="entry name" value="Multidrug efflux transporter AcrB TolC docking domain, DN and DC subdomains"/>
    <property type="match status" value="2"/>
</dbReference>
<dbReference type="Gene3D" id="3.30.2090.10">
    <property type="entry name" value="Multidrug efflux transporter AcrB TolC docking domain, DN and DC subdomains"/>
    <property type="match status" value="2"/>
</dbReference>
<dbReference type="PANTHER" id="PTHR32063">
    <property type="match status" value="1"/>
</dbReference>
<dbReference type="EMBL" id="LNZB01000015">
    <property type="protein sequence ID" value="KTD82475.1"/>
    <property type="molecule type" value="Genomic_DNA"/>
</dbReference>
<feature type="transmembrane region" description="Helical" evidence="1">
    <location>
        <begin position="523"/>
        <end position="541"/>
    </location>
</feature>
<dbReference type="SUPFAM" id="SSF82693">
    <property type="entry name" value="Multidrug efflux transporter AcrB pore domain, PN1, PN2, PC1 and PC2 subdomains"/>
    <property type="match status" value="3"/>
</dbReference>
<keyword evidence="1" id="KW-0472">Membrane</keyword>
<evidence type="ECO:0000313" key="3">
    <source>
        <dbReference type="Proteomes" id="UP000054729"/>
    </source>
</evidence>
<name>A0A0W1AM77_9GAMM</name>
<dbReference type="SUPFAM" id="SSF82866">
    <property type="entry name" value="Multidrug efflux transporter AcrB transmembrane domain"/>
    <property type="match status" value="2"/>
</dbReference>
<dbReference type="GO" id="GO:0005886">
    <property type="term" value="C:plasma membrane"/>
    <property type="evidence" value="ECO:0007669"/>
    <property type="project" value="TreeGrafter"/>
</dbReference>
<dbReference type="InterPro" id="IPR027463">
    <property type="entry name" value="AcrB_DN_DC_subdom"/>
</dbReference>
<protein>
    <submittedName>
        <fullName evidence="2">HelA protein</fullName>
    </submittedName>
</protein>
<feature type="transmembrane region" description="Helical" evidence="1">
    <location>
        <begin position="949"/>
        <end position="968"/>
    </location>
</feature>
<dbReference type="Pfam" id="PF00873">
    <property type="entry name" value="ACR_tran"/>
    <property type="match status" value="1"/>
</dbReference>
<keyword evidence="3" id="KW-1185">Reference proteome</keyword>
<dbReference type="Proteomes" id="UP000054729">
    <property type="component" value="Unassembled WGS sequence"/>
</dbReference>
<dbReference type="OrthoDB" id="9758297at2"/>
<feature type="transmembrane region" description="Helical" evidence="1">
    <location>
        <begin position="334"/>
        <end position="350"/>
    </location>
</feature>
<evidence type="ECO:0000256" key="1">
    <source>
        <dbReference type="SAM" id="Phobius"/>
    </source>
</evidence>
<dbReference type="STRING" id="66969.Lwal_0952"/>
<keyword evidence="1" id="KW-0812">Transmembrane</keyword>
<feature type="transmembrane region" description="Helical" evidence="1">
    <location>
        <begin position="462"/>
        <end position="485"/>
    </location>
</feature>
<dbReference type="AlphaFoldDB" id="A0A0W1AM77"/>
<reference evidence="2 3" key="1">
    <citation type="submission" date="2015-11" db="EMBL/GenBank/DDBJ databases">
        <title>Genomic analysis of 38 Legionella species identifies large and diverse effector repertoires.</title>
        <authorList>
            <person name="Burstein D."/>
            <person name="Amaro F."/>
            <person name="Zusman T."/>
            <person name="Lifshitz Z."/>
            <person name="Cohen O."/>
            <person name="Gilbert J.A."/>
            <person name="Pupko T."/>
            <person name="Shuman H.A."/>
            <person name="Segal G."/>
        </authorList>
    </citation>
    <scope>NUCLEOTIDE SEQUENCE [LARGE SCALE GENOMIC DNA]</scope>
    <source>
        <strain evidence="2 3">ATCC 51914</strain>
    </source>
</reference>
<gene>
    <name evidence="2" type="primary">helA_2</name>
    <name evidence="2" type="ORF">Lwal_0952</name>
</gene>
<feature type="transmembrane region" description="Helical" evidence="1">
    <location>
        <begin position="980"/>
        <end position="1004"/>
    </location>
</feature>
<organism evidence="2 3">
    <name type="scientific">Legionella waltersii</name>
    <dbReference type="NCBI Taxonomy" id="66969"/>
    <lineage>
        <taxon>Bacteria</taxon>
        <taxon>Pseudomonadati</taxon>
        <taxon>Pseudomonadota</taxon>
        <taxon>Gammaproteobacteria</taxon>
        <taxon>Legionellales</taxon>
        <taxon>Legionellaceae</taxon>
        <taxon>Legionella</taxon>
    </lineage>
</organism>
<feature type="transmembrane region" description="Helical" evidence="1">
    <location>
        <begin position="854"/>
        <end position="873"/>
    </location>
</feature>
<accession>A0A0W1AM77</accession>
<feature type="transmembrane region" description="Helical" evidence="1">
    <location>
        <begin position="880"/>
        <end position="900"/>
    </location>
</feature>
<evidence type="ECO:0000313" key="2">
    <source>
        <dbReference type="EMBL" id="KTD82475.1"/>
    </source>
</evidence>
<keyword evidence="1" id="KW-1133">Transmembrane helix</keyword>
<dbReference type="Gene3D" id="3.30.70.1430">
    <property type="entry name" value="Multidrug efflux transporter AcrB pore domain"/>
    <property type="match status" value="2"/>
</dbReference>
<sequence length="1025" mass="112944">MTALWLQRHRISLLFLLALFALVGLYSALKLPVALFPNISFPRIAVNVNAGDRPVDKMIIEVTRPLEQAIRAEQGVLNIRSISSRGSAELSINFAWGTDMVTALLQIQSALNKVMPIMPAGTTFEARRMDPTVFPMLGLALTSNQYTLVALKDFADFKLIPLLSGISGIATIESLGGEKAEFQVLVDPAKLREKNITFDEVIKALAANNVVTAVGRIEDFYRLYLVLSDTRLHQLEDINQSVLRSGPNGVLLLDDVAQVIESTTPQWTRVTANGHDAVLVNIMQQLGANTVSIVNEVKTKLLAYHHQIPKSVEIKTYYDQAELVVASAVGVRDSIIIGALLAALILYLFLRNVRMTLIVALILPCVLATTCVLLHVFRMSFNIMTLGGMAAAVGLIIDDGVVLLEHIMRRLSEGFKNEPTSNPVLVASIQMLKPLVGSSLGTIVIFLPLAFIGGVTGGFFKALALTMACALTLSFFYVFLVVPLLGEKLLKPVDAQHLEQVGPYLSRLHQSYRQLMRRLLKSTYYLPTVIIGLIIMGYLAYTQVGTGFMPRMDEGGFILDYIAPPGTSLTETDRLLRKVESLITDIPEVDSYSRRTGLQLGGGISEANIGDFFIHLKPQPRRDIEEIMGELRTKIQLTIPGLEIETAQLMEDMIGDLTAVPQPIEIKLFGENQNKLRKVAKTIAKQLGTVPGVVEVKNGIVISGDAVTIKVDRVKAALLGLDSDTITRQIQTILMGNVVSQIQSGEKVIGIRVWTATDLHERIQQLKQLSLRNTAGHSIALSRVATINIDEGQAQVMRENQKNMVAVKARIEGRDMGSTMKDVNTMMEELDLPPGVYFEYGGLYQEQQKSFIDLMMVFIGALLLVILLLLFLYENVRIVLSILITTLLSLPGIFLGLWITNTELNISAMMGMTMIIGMVTEIAVFYFAELTSYSRHGKKELIASGVMRMRPILMTTIIAILSLMPLAIGIGTGSTMQKPLAIAIISGLLFAIPLVLLVMPLLYYRLTPQKRQLETPRIINTTERD</sequence>
<dbReference type="Gene3D" id="3.30.70.1440">
    <property type="entry name" value="Multidrug efflux transporter AcrB pore domain"/>
    <property type="match status" value="1"/>
</dbReference>
<dbReference type="Gene3D" id="1.20.1640.10">
    <property type="entry name" value="Multidrug efflux transporter AcrB transmembrane domain"/>
    <property type="match status" value="2"/>
</dbReference>
<feature type="transmembrane region" description="Helical" evidence="1">
    <location>
        <begin position="435"/>
        <end position="456"/>
    </location>
</feature>
<feature type="transmembrane region" description="Helical" evidence="1">
    <location>
        <begin position="357"/>
        <end position="377"/>
    </location>
</feature>
<dbReference type="PANTHER" id="PTHR32063:SF24">
    <property type="entry name" value="CATION EFFLUX SYSTEM (ACRB_ACRD_ACRF FAMILY)"/>
    <property type="match status" value="1"/>
</dbReference>
<proteinExistence type="predicted"/>
<dbReference type="PRINTS" id="PR00702">
    <property type="entry name" value="ACRIFLAVINRP"/>
</dbReference>
<dbReference type="Gene3D" id="3.30.70.1320">
    <property type="entry name" value="Multidrug efflux transporter AcrB pore domain like"/>
    <property type="match status" value="1"/>
</dbReference>
<comment type="caution">
    <text evidence="2">The sequence shown here is derived from an EMBL/GenBank/DDBJ whole genome shotgun (WGS) entry which is preliminary data.</text>
</comment>
<feature type="transmembrane region" description="Helical" evidence="1">
    <location>
        <begin position="383"/>
        <end position="404"/>
    </location>
</feature>
<dbReference type="PATRIC" id="fig|66969.6.peg.1031"/>
<dbReference type="GO" id="GO:0042910">
    <property type="term" value="F:xenobiotic transmembrane transporter activity"/>
    <property type="evidence" value="ECO:0007669"/>
    <property type="project" value="TreeGrafter"/>
</dbReference>
<dbReference type="RefSeq" id="WP_058479750.1">
    <property type="nucleotide sequence ID" value="NZ_CAAAIQ010000035.1"/>
</dbReference>
<dbReference type="InterPro" id="IPR001036">
    <property type="entry name" value="Acrflvin-R"/>
</dbReference>
<feature type="transmembrane region" description="Helical" evidence="1">
    <location>
        <begin position="906"/>
        <end position="928"/>
    </location>
</feature>